<dbReference type="Proteomes" id="UP000479710">
    <property type="component" value="Unassembled WGS sequence"/>
</dbReference>
<gene>
    <name evidence="2" type="ORF">E2562_021220</name>
</gene>
<organism evidence="2 3">
    <name type="scientific">Oryza meyeriana var. granulata</name>
    <dbReference type="NCBI Taxonomy" id="110450"/>
    <lineage>
        <taxon>Eukaryota</taxon>
        <taxon>Viridiplantae</taxon>
        <taxon>Streptophyta</taxon>
        <taxon>Embryophyta</taxon>
        <taxon>Tracheophyta</taxon>
        <taxon>Spermatophyta</taxon>
        <taxon>Magnoliopsida</taxon>
        <taxon>Liliopsida</taxon>
        <taxon>Poales</taxon>
        <taxon>Poaceae</taxon>
        <taxon>BOP clade</taxon>
        <taxon>Oryzoideae</taxon>
        <taxon>Oryzeae</taxon>
        <taxon>Oryzinae</taxon>
        <taxon>Oryza</taxon>
        <taxon>Oryza meyeriana</taxon>
    </lineage>
</organism>
<comment type="caution">
    <text evidence="2">The sequence shown here is derived from an EMBL/GenBank/DDBJ whole genome shotgun (WGS) entry which is preliminary data.</text>
</comment>
<keyword evidence="3" id="KW-1185">Reference proteome</keyword>
<reference evidence="2 3" key="1">
    <citation type="submission" date="2019-11" db="EMBL/GenBank/DDBJ databases">
        <title>Whole genome sequence of Oryza granulata.</title>
        <authorList>
            <person name="Li W."/>
        </authorList>
    </citation>
    <scope>NUCLEOTIDE SEQUENCE [LARGE SCALE GENOMIC DNA]</scope>
    <source>
        <strain evidence="3">cv. Menghai</strain>
        <tissue evidence="2">Leaf</tissue>
    </source>
</reference>
<evidence type="ECO:0000313" key="2">
    <source>
        <dbReference type="EMBL" id="KAF0917720.1"/>
    </source>
</evidence>
<proteinExistence type="predicted"/>
<sequence length="81" mass="8723">MVRRRKTQPAGSKRKGPEPDTRKPSGSERETLDGHAGSPGETIRELDEALEAIASRTQQRSGADGDGDSCDGEQQDGVRMD</sequence>
<name>A0A6G1DYY1_9ORYZ</name>
<evidence type="ECO:0000313" key="3">
    <source>
        <dbReference type="Proteomes" id="UP000479710"/>
    </source>
</evidence>
<feature type="region of interest" description="Disordered" evidence="1">
    <location>
        <begin position="1"/>
        <end position="81"/>
    </location>
</feature>
<feature type="compositionally biased region" description="Basic and acidic residues" evidence="1">
    <location>
        <begin position="15"/>
        <end position="33"/>
    </location>
</feature>
<feature type="compositionally biased region" description="Acidic residues" evidence="1">
    <location>
        <begin position="65"/>
        <end position="74"/>
    </location>
</feature>
<dbReference type="AlphaFoldDB" id="A0A6G1DYY1"/>
<dbReference type="EMBL" id="SPHZ02000005">
    <property type="protein sequence ID" value="KAF0917720.1"/>
    <property type="molecule type" value="Genomic_DNA"/>
</dbReference>
<protein>
    <submittedName>
        <fullName evidence="2">Uncharacterized protein</fullName>
    </submittedName>
</protein>
<evidence type="ECO:0000256" key="1">
    <source>
        <dbReference type="SAM" id="MobiDB-lite"/>
    </source>
</evidence>
<accession>A0A6G1DYY1</accession>